<proteinExistence type="predicted"/>
<evidence type="ECO:0000256" key="1">
    <source>
        <dbReference type="SAM" id="MobiDB-lite"/>
    </source>
</evidence>
<dbReference type="EMBL" id="PGCJ01001264">
    <property type="protein sequence ID" value="PLW06987.1"/>
    <property type="molecule type" value="Genomic_DNA"/>
</dbReference>
<gene>
    <name evidence="2" type="ORF">PCANC_28706</name>
</gene>
<organism evidence="2 3">
    <name type="scientific">Puccinia coronata f. sp. avenae</name>
    <dbReference type="NCBI Taxonomy" id="200324"/>
    <lineage>
        <taxon>Eukaryota</taxon>
        <taxon>Fungi</taxon>
        <taxon>Dikarya</taxon>
        <taxon>Basidiomycota</taxon>
        <taxon>Pucciniomycotina</taxon>
        <taxon>Pucciniomycetes</taxon>
        <taxon>Pucciniales</taxon>
        <taxon>Pucciniaceae</taxon>
        <taxon>Puccinia</taxon>
    </lineage>
</organism>
<name>A0A2N5S163_9BASI</name>
<dbReference type="Proteomes" id="UP000235388">
    <property type="component" value="Unassembled WGS sequence"/>
</dbReference>
<keyword evidence="3" id="KW-1185">Reference proteome</keyword>
<evidence type="ECO:0000313" key="3">
    <source>
        <dbReference type="Proteomes" id="UP000235388"/>
    </source>
</evidence>
<accession>A0A2N5S163</accession>
<evidence type="ECO:0000313" key="2">
    <source>
        <dbReference type="EMBL" id="PLW06987.1"/>
    </source>
</evidence>
<feature type="compositionally biased region" description="Polar residues" evidence="1">
    <location>
        <begin position="1"/>
        <end position="15"/>
    </location>
</feature>
<protein>
    <submittedName>
        <fullName evidence="2">Uncharacterized protein</fullName>
    </submittedName>
</protein>
<dbReference type="AlphaFoldDB" id="A0A2N5S163"/>
<feature type="region of interest" description="Disordered" evidence="1">
    <location>
        <begin position="1"/>
        <end position="26"/>
    </location>
</feature>
<reference evidence="2 3" key="1">
    <citation type="submission" date="2017-11" db="EMBL/GenBank/DDBJ databases">
        <title>De novo assembly and phasing of dikaryotic genomes from two isolates of Puccinia coronata f. sp. avenae, the causal agent of oat crown rust.</title>
        <authorList>
            <person name="Miller M.E."/>
            <person name="Zhang Y."/>
            <person name="Omidvar V."/>
            <person name="Sperschneider J."/>
            <person name="Schwessinger B."/>
            <person name="Raley C."/>
            <person name="Palmer J.M."/>
            <person name="Garnica D."/>
            <person name="Upadhyaya N."/>
            <person name="Rathjen J."/>
            <person name="Taylor J.M."/>
            <person name="Park R.F."/>
            <person name="Dodds P.N."/>
            <person name="Hirsch C.D."/>
            <person name="Kianian S.F."/>
            <person name="Figueroa M."/>
        </authorList>
    </citation>
    <scope>NUCLEOTIDE SEQUENCE [LARGE SCALE GENOMIC DNA]</scope>
    <source>
        <strain evidence="2">12NC29</strain>
    </source>
</reference>
<sequence>MFQLVPSSPTAQTLLPLSDLPETKPEATSSSLLSLSRKLSLLSRVEAAQLLLTKPPLIGQRHPAQLAHPTLKGVHLQGQPV</sequence>
<comment type="caution">
    <text evidence="2">The sequence shown here is derived from an EMBL/GenBank/DDBJ whole genome shotgun (WGS) entry which is preliminary data.</text>
</comment>